<dbReference type="Proteomes" id="UP000035681">
    <property type="component" value="Unplaced"/>
</dbReference>
<dbReference type="FunFam" id="3.10.110.10:FF:000090">
    <property type="entry name" value="Ubiquitin-conjugating enzyme E2-17 kDa"/>
    <property type="match status" value="1"/>
</dbReference>
<protein>
    <submittedName>
        <fullName evidence="7 8">UBC core domain-containing protein</fullName>
    </submittedName>
</protein>
<organism evidence="7">
    <name type="scientific">Strongyloides stercoralis</name>
    <name type="common">Threadworm</name>
    <dbReference type="NCBI Taxonomy" id="6248"/>
    <lineage>
        <taxon>Eukaryota</taxon>
        <taxon>Metazoa</taxon>
        <taxon>Ecdysozoa</taxon>
        <taxon>Nematoda</taxon>
        <taxon>Chromadorea</taxon>
        <taxon>Rhabditida</taxon>
        <taxon>Tylenchina</taxon>
        <taxon>Panagrolaimomorpha</taxon>
        <taxon>Strongyloidoidea</taxon>
        <taxon>Strongyloididae</taxon>
        <taxon>Strongyloides</taxon>
    </lineage>
</organism>
<accession>A0A913HM41</accession>
<evidence type="ECO:0000256" key="3">
    <source>
        <dbReference type="PROSITE-ProRule" id="PRU10133"/>
    </source>
</evidence>
<feature type="domain" description="UBC core" evidence="5">
    <location>
        <begin position="4"/>
        <end position="150"/>
    </location>
</feature>
<dbReference type="WBParaSite" id="TCONS_00003369.p1">
    <property type="protein sequence ID" value="TCONS_00003369.p1"/>
    <property type="gene ID" value="XLOC_003110"/>
</dbReference>
<evidence type="ECO:0000313" key="8">
    <source>
        <dbReference type="WBParaSite" id="TCONS_00003369.p1"/>
    </source>
</evidence>
<feature type="compositionally biased region" description="Low complexity" evidence="4">
    <location>
        <begin position="200"/>
        <end position="214"/>
    </location>
</feature>
<evidence type="ECO:0000256" key="1">
    <source>
        <dbReference type="ARBA" id="ARBA00022679"/>
    </source>
</evidence>
<keyword evidence="2" id="KW-0833">Ubl conjugation pathway</keyword>
<dbReference type="InterPro" id="IPR050113">
    <property type="entry name" value="Ub_conjugating_enzyme"/>
</dbReference>
<dbReference type="SMART" id="SM00212">
    <property type="entry name" value="UBCc"/>
    <property type="match status" value="1"/>
</dbReference>
<evidence type="ECO:0000313" key="6">
    <source>
        <dbReference type="Proteomes" id="UP000035681"/>
    </source>
</evidence>
<proteinExistence type="predicted"/>
<dbReference type="PROSITE" id="PS50127">
    <property type="entry name" value="UBC_2"/>
    <property type="match status" value="1"/>
</dbReference>
<evidence type="ECO:0000313" key="7">
    <source>
        <dbReference type="WBParaSite" id="SSTP_0000345000.1"/>
    </source>
</evidence>
<name>A0A913HM41_STRER</name>
<dbReference type="PROSITE" id="PS00183">
    <property type="entry name" value="UBC_1"/>
    <property type="match status" value="1"/>
</dbReference>
<keyword evidence="1" id="KW-0808">Transferase</keyword>
<reference evidence="7" key="1">
    <citation type="submission" date="2022-10" db="UniProtKB">
        <authorList>
            <consortium name="WormBaseParasite"/>
        </authorList>
    </citation>
    <scope>IDENTIFICATION</scope>
</reference>
<feature type="compositionally biased region" description="Low complexity" evidence="4">
    <location>
        <begin position="237"/>
        <end position="247"/>
    </location>
</feature>
<feature type="region of interest" description="Disordered" evidence="4">
    <location>
        <begin position="185"/>
        <end position="247"/>
    </location>
</feature>
<dbReference type="GO" id="GO:0032446">
    <property type="term" value="P:protein modification by small protein conjugation"/>
    <property type="evidence" value="ECO:0007669"/>
    <property type="project" value="UniProtKB-ARBA"/>
</dbReference>
<dbReference type="AlphaFoldDB" id="A0A913HM41"/>
<dbReference type="WBParaSite" id="SSTP_0000345000.1">
    <property type="protein sequence ID" value="SSTP_0000345000.1"/>
    <property type="gene ID" value="SSTP_0000345000"/>
</dbReference>
<evidence type="ECO:0000256" key="2">
    <source>
        <dbReference type="ARBA" id="ARBA00022786"/>
    </source>
</evidence>
<dbReference type="InterPro" id="IPR016135">
    <property type="entry name" value="UBQ-conjugating_enzyme/RWD"/>
</dbReference>
<dbReference type="CDD" id="cd23790">
    <property type="entry name" value="UBCc_UBE2A_2B"/>
    <property type="match status" value="1"/>
</dbReference>
<dbReference type="InterPro" id="IPR023313">
    <property type="entry name" value="UBQ-conjugating_AS"/>
</dbReference>
<keyword evidence="6" id="KW-1185">Reference proteome</keyword>
<dbReference type="PANTHER" id="PTHR24067">
    <property type="entry name" value="UBIQUITIN-CONJUGATING ENZYME E2"/>
    <property type="match status" value="1"/>
</dbReference>
<dbReference type="InterPro" id="IPR000608">
    <property type="entry name" value="UBC"/>
</dbReference>
<sequence length="598" mass="69219">MSNQMRRRLMMDYKNIKNDPPPGIEARPNPENISEWDCIILGPIGTIFEDGVYRLKMEFKDEYPINPPVLRFITKMFHPNIYANGDICLDILQKRWLPSYTITSILTSLQSLLDDPNCDSPANAEAAELFQKNRAEYNRRVSEVVMNSLLFNGKLTKKQERKLEHMDRSKIPYLEDLNVSDCEKDLLSDSDDDESDETSDTLSTGSEKTSSKSSDQMECDMSGRRPVGRPPKRTFNNKKSNNNLLESLKSHDLNDKKKELISKFKALFDKKDFKSMEKIVIGLVEENDKLSKRLEDRNSIDFDELESMPKFRSDFSEVFEKINSLSMDNYLLESENKRLMLEVEQFHDKNIKRLEPLLEKPIKCFHCHNTFTYCFDEDEKFNIDRFEKMSKSFNKKSTPSTGNVCYIPVVENGQISTVKKSSFDEDINDGKRVTEEWLKKIKHSQKSTKPYHMLISDRQRKNRNIKMLKAMYRANAGNKIDPETIDYIINETGYEGKLKFSISIEELSPIIMHHKFSNRGLFALKALIDGKAGWKVFPTRQQITSVRADTFENILSNSNNLENSTDNNKMDNLKTSKSVSQDCVGTSENVDCIEKDHT</sequence>
<evidence type="ECO:0000259" key="5">
    <source>
        <dbReference type="PROSITE" id="PS50127"/>
    </source>
</evidence>
<feature type="compositionally biased region" description="Basic residues" evidence="4">
    <location>
        <begin position="226"/>
        <end position="236"/>
    </location>
</feature>
<dbReference type="GO" id="GO:0016740">
    <property type="term" value="F:transferase activity"/>
    <property type="evidence" value="ECO:0007669"/>
    <property type="project" value="UniProtKB-KW"/>
</dbReference>
<dbReference type="Pfam" id="PF00179">
    <property type="entry name" value="UQ_con"/>
    <property type="match status" value="1"/>
</dbReference>
<dbReference type="Gene3D" id="3.10.110.10">
    <property type="entry name" value="Ubiquitin Conjugating Enzyme"/>
    <property type="match status" value="1"/>
</dbReference>
<feature type="active site" description="Glycyl thioester intermediate" evidence="3">
    <location>
        <position position="88"/>
    </location>
</feature>
<feature type="compositionally biased region" description="Acidic residues" evidence="4">
    <location>
        <begin position="188"/>
        <end position="199"/>
    </location>
</feature>
<dbReference type="SUPFAM" id="SSF54495">
    <property type="entry name" value="UBC-like"/>
    <property type="match status" value="1"/>
</dbReference>
<evidence type="ECO:0000256" key="4">
    <source>
        <dbReference type="SAM" id="MobiDB-lite"/>
    </source>
</evidence>